<evidence type="ECO:0000256" key="1">
    <source>
        <dbReference type="SAM" id="MobiDB-lite"/>
    </source>
</evidence>
<proteinExistence type="predicted"/>
<evidence type="ECO:0000313" key="3">
    <source>
        <dbReference type="Proteomes" id="UP001444661"/>
    </source>
</evidence>
<reference evidence="2 3" key="1">
    <citation type="submission" date="2023-01" db="EMBL/GenBank/DDBJ databases">
        <title>Analysis of 21 Apiospora genomes using comparative genomics revels a genus with tremendous synthesis potential of carbohydrate active enzymes and secondary metabolites.</title>
        <authorList>
            <person name="Sorensen T."/>
        </authorList>
    </citation>
    <scope>NUCLEOTIDE SEQUENCE [LARGE SCALE GENOMIC DNA]</scope>
    <source>
        <strain evidence="2 3">CBS 33761</strain>
    </source>
</reference>
<keyword evidence="3" id="KW-1185">Reference proteome</keyword>
<name>A0ABR1T007_9PEZI</name>
<dbReference type="EMBL" id="JAQQWK010000006">
    <property type="protein sequence ID" value="KAK8039899.1"/>
    <property type="molecule type" value="Genomic_DNA"/>
</dbReference>
<organism evidence="2 3">
    <name type="scientific">Apiospora rasikravindrae</name>
    <dbReference type="NCBI Taxonomy" id="990691"/>
    <lineage>
        <taxon>Eukaryota</taxon>
        <taxon>Fungi</taxon>
        <taxon>Dikarya</taxon>
        <taxon>Ascomycota</taxon>
        <taxon>Pezizomycotina</taxon>
        <taxon>Sordariomycetes</taxon>
        <taxon>Xylariomycetidae</taxon>
        <taxon>Amphisphaeriales</taxon>
        <taxon>Apiosporaceae</taxon>
        <taxon>Apiospora</taxon>
    </lineage>
</organism>
<comment type="caution">
    <text evidence="2">The sequence shown here is derived from an EMBL/GenBank/DDBJ whole genome shotgun (WGS) entry which is preliminary data.</text>
</comment>
<feature type="region of interest" description="Disordered" evidence="1">
    <location>
        <begin position="42"/>
        <end position="67"/>
    </location>
</feature>
<accession>A0ABR1T007</accession>
<protein>
    <submittedName>
        <fullName evidence="2">Uncharacterized protein</fullName>
    </submittedName>
</protein>
<dbReference type="Proteomes" id="UP001444661">
    <property type="component" value="Unassembled WGS sequence"/>
</dbReference>
<sequence>MRARRRAPVRLPELLPRPPLRRLSVGRHHPVQRSVPHRLPVLLPRRPRRGREHQVPQLPPRRAREVVPHERRRAVLAADAPEGRLGVRGAPYARRVGGFRLELGEQRVQRRQHVFRHERPEPAVVVGAEAAAQAATQGRQGVGLPRFEDGGGGGHAGGRGGVGVRLRSLVVGADELLLVEQAAVRDEVEGMAGCVGVFEAAALLGDAG</sequence>
<evidence type="ECO:0000313" key="2">
    <source>
        <dbReference type="EMBL" id="KAK8039899.1"/>
    </source>
</evidence>
<gene>
    <name evidence="2" type="ORF">PG993_008310</name>
</gene>